<organism evidence="2 3">
    <name type="scientific">Caldibacillus debilis</name>
    <dbReference type="NCBI Taxonomy" id="301148"/>
    <lineage>
        <taxon>Bacteria</taxon>
        <taxon>Bacillati</taxon>
        <taxon>Bacillota</taxon>
        <taxon>Bacilli</taxon>
        <taxon>Bacillales</taxon>
        <taxon>Bacillaceae</taxon>
        <taxon>Caldibacillus</taxon>
    </lineage>
</organism>
<proteinExistence type="predicted"/>
<comment type="caution">
    <text evidence="2">The sequence shown here is derived from an EMBL/GenBank/DDBJ whole genome shotgun (WGS) entry which is preliminary data.</text>
</comment>
<accession>A0A150M6V9</accession>
<dbReference type="Proteomes" id="UP000075683">
    <property type="component" value="Unassembled WGS sequence"/>
</dbReference>
<reference evidence="2 3" key="1">
    <citation type="submission" date="2016-01" db="EMBL/GenBank/DDBJ databases">
        <title>Draft Genome Sequences of Seven Thermophilic Sporeformers Isolated from Foods.</title>
        <authorList>
            <person name="Berendsen E.M."/>
            <person name="Wells-Bennik M.H."/>
            <person name="Krawcyk A.O."/>
            <person name="De Jong A."/>
            <person name="Holsappel S."/>
            <person name="Eijlander R.T."/>
            <person name="Kuipers O.P."/>
        </authorList>
    </citation>
    <scope>NUCLEOTIDE SEQUENCE [LARGE SCALE GENOMIC DNA]</scope>
    <source>
        <strain evidence="2 3">B4135</strain>
    </source>
</reference>
<name>A0A150M6V9_9BACI</name>
<dbReference type="EMBL" id="LQYT01000037">
    <property type="protein sequence ID" value="KYD19952.1"/>
    <property type="molecule type" value="Genomic_DNA"/>
</dbReference>
<feature type="compositionally biased region" description="Basic and acidic residues" evidence="1">
    <location>
        <begin position="63"/>
        <end position="83"/>
    </location>
</feature>
<feature type="region of interest" description="Disordered" evidence="1">
    <location>
        <begin position="1"/>
        <end position="83"/>
    </location>
</feature>
<gene>
    <name evidence="2" type="ORF">B4135_0851</name>
</gene>
<dbReference type="AlphaFoldDB" id="A0A150M6V9"/>
<evidence type="ECO:0000313" key="2">
    <source>
        <dbReference type="EMBL" id="KYD19952.1"/>
    </source>
</evidence>
<feature type="compositionally biased region" description="Basic and acidic residues" evidence="1">
    <location>
        <begin position="32"/>
        <end position="50"/>
    </location>
</feature>
<evidence type="ECO:0000313" key="3">
    <source>
        <dbReference type="Proteomes" id="UP000075683"/>
    </source>
</evidence>
<sequence>MVRDGNPYSIRSPGRGDASLELSRAPFAAPEGGREPPAREESEGGPDEGKANPACGLRTGSFRSREEKFLERFEKAAGMGQER</sequence>
<protein>
    <submittedName>
        <fullName evidence="2">Uncharacterized protein</fullName>
    </submittedName>
</protein>
<evidence type="ECO:0000256" key="1">
    <source>
        <dbReference type="SAM" id="MobiDB-lite"/>
    </source>
</evidence>